<reference evidence="1" key="2">
    <citation type="submission" date="2025-08" db="UniProtKB">
        <authorList>
            <consortium name="Ensembl"/>
        </authorList>
    </citation>
    <scope>IDENTIFICATION</scope>
</reference>
<dbReference type="InParanoid" id="H3A6I6"/>
<name>H3A6I6_LATCH</name>
<reference evidence="1" key="3">
    <citation type="submission" date="2025-09" db="UniProtKB">
        <authorList>
            <consortium name="Ensembl"/>
        </authorList>
    </citation>
    <scope>IDENTIFICATION</scope>
</reference>
<accession>H3A6I6</accession>
<dbReference type="Proteomes" id="UP000008672">
    <property type="component" value="Unassembled WGS sequence"/>
</dbReference>
<proteinExistence type="predicted"/>
<dbReference type="EMBL" id="AFYH01181817">
    <property type="status" value="NOT_ANNOTATED_CDS"/>
    <property type="molecule type" value="Genomic_DNA"/>
</dbReference>
<dbReference type="AlphaFoldDB" id="H3A6I6"/>
<organism evidence="1 2">
    <name type="scientific">Latimeria chalumnae</name>
    <name type="common">Coelacanth</name>
    <dbReference type="NCBI Taxonomy" id="7897"/>
    <lineage>
        <taxon>Eukaryota</taxon>
        <taxon>Metazoa</taxon>
        <taxon>Chordata</taxon>
        <taxon>Craniata</taxon>
        <taxon>Vertebrata</taxon>
        <taxon>Euteleostomi</taxon>
        <taxon>Coelacanthiformes</taxon>
        <taxon>Coelacanthidae</taxon>
        <taxon>Latimeria</taxon>
    </lineage>
</organism>
<protein>
    <submittedName>
        <fullName evidence="1">Uncharacterized protein</fullName>
    </submittedName>
</protein>
<dbReference type="HOGENOM" id="CLU_1630862_0_0_1"/>
<evidence type="ECO:0000313" key="1">
    <source>
        <dbReference type="Ensembl" id="ENSLACP00000005257.1"/>
    </source>
</evidence>
<dbReference type="Ensembl" id="ENSLACT00000005304.1">
    <property type="protein sequence ID" value="ENSLACP00000005257.1"/>
    <property type="gene ID" value="ENSLACG00000004671.1"/>
</dbReference>
<sequence>LLMGRRTMTLLPIQPPLLEPRLVNSDVGQVFQLYQARQSRYYNRGVRELPPLRPGQRVYMRREKEWRPAVVVRLAEEPQSYMVEMNGQRYHRNRRDLRPMRGQIQVDYGDMDFVVGTSQERSSFNKESESSELMLNERVSTDDKIKKSGRIIRKPIRYRQDLG</sequence>
<dbReference type="eggNOG" id="ENOG502T0KV">
    <property type="taxonomic scope" value="Eukaryota"/>
</dbReference>
<reference evidence="2" key="1">
    <citation type="submission" date="2011-08" db="EMBL/GenBank/DDBJ databases">
        <title>The draft genome of Latimeria chalumnae.</title>
        <authorList>
            <person name="Di Palma F."/>
            <person name="Alfoldi J."/>
            <person name="Johnson J."/>
            <person name="Berlin A."/>
            <person name="Gnerre S."/>
            <person name="Jaffe D."/>
            <person name="MacCallum I."/>
            <person name="Young S."/>
            <person name="Walker B.J."/>
            <person name="Lander E."/>
            <person name="Lindblad-Toh K."/>
        </authorList>
    </citation>
    <scope>NUCLEOTIDE SEQUENCE [LARGE SCALE GENOMIC DNA]</scope>
    <source>
        <strain evidence="2">Wild caught</strain>
    </source>
</reference>
<evidence type="ECO:0000313" key="2">
    <source>
        <dbReference type="Proteomes" id="UP000008672"/>
    </source>
</evidence>
<dbReference type="PANTHER" id="PTHR33244">
    <property type="entry name" value="INTEGRASE CATALYTIC DOMAIN-CONTAINING PROTEIN-RELATED"/>
    <property type="match status" value="1"/>
</dbReference>
<dbReference type="PANTHER" id="PTHR33244:SF3">
    <property type="entry name" value="PEPTIDASE A2 DOMAIN-CONTAINING PROTEIN"/>
    <property type="match status" value="1"/>
</dbReference>
<keyword evidence="2" id="KW-1185">Reference proteome</keyword>
<dbReference type="OMA" id="AICKSHA"/>